<evidence type="ECO:0000259" key="7">
    <source>
        <dbReference type="PROSITE" id="PS51003"/>
    </source>
</evidence>
<evidence type="ECO:0000256" key="1">
    <source>
        <dbReference type="ARBA" id="ARBA00004141"/>
    </source>
</evidence>
<dbReference type="InterPro" id="IPR005798">
    <property type="entry name" value="Cyt_b/b6_C"/>
</dbReference>
<dbReference type="GO" id="GO:0016491">
    <property type="term" value="F:oxidoreductase activity"/>
    <property type="evidence" value="ECO:0007669"/>
    <property type="project" value="UniProtKB-UniRule"/>
</dbReference>
<protein>
    <recommendedName>
        <fullName evidence="7">Cytochrome b/b6 C-terminal region profile domain-containing protein</fullName>
    </recommendedName>
</protein>
<dbReference type="Proteomes" id="UP000015105">
    <property type="component" value="Chromosome 6D"/>
</dbReference>
<dbReference type="STRING" id="200361.A0A453NPK0"/>
<dbReference type="GO" id="GO:0022900">
    <property type="term" value="P:electron transport chain"/>
    <property type="evidence" value="ECO:0007669"/>
    <property type="project" value="UniProtKB-UniRule"/>
</dbReference>
<keyword evidence="4" id="KW-0249">Electron transport</keyword>
<dbReference type="Gene3D" id="1.10.287.980">
    <property type="entry name" value="plastocyanin oxidoreductase"/>
    <property type="match status" value="1"/>
</dbReference>
<keyword evidence="9" id="KW-1185">Reference proteome</keyword>
<reference evidence="9" key="1">
    <citation type="journal article" date="2014" name="Science">
        <title>Ancient hybridizations among the ancestral genomes of bread wheat.</title>
        <authorList>
            <consortium name="International Wheat Genome Sequencing Consortium,"/>
            <person name="Marcussen T."/>
            <person name="Sandve S.R."/>
            <person name="Heier L."/>
            <person name="Spannagl M."/>
            <person name="Pfeifer M."/>
            <person name="Jakobsen K.S."/>
            <person name="Wulff B.B."/>
            <person name="Steuernagel B."/>
            <person name="Mayer K.F."/>
            <person name="Olsen O.A."/>
        </authorList>
    </citation>
    <scope>NUCLEOTIDE SEQUENCE [LARGE SCALE GENOMIC DNA]</scope>
    <source>
        <strain evidence="9">cv. AL8/78</strain>
    </source>
</reference>
<evidence type="ECO:0000256" key="5">
    <source>
        <dbReference type="ARBA" id="ARBA00022989"/>
    </source>
</evidence>
<keyword evidence="3" id="KW-0812">Transmembrane</keyword>
<keyword evidence="5" id="KW-1133">Transmembrane helix</keyword>
<reference evidence="8" key="5">
    <citation type="journal article" date="2021" name="G3 (Bethesda)">
        <title>Aegilops tauschii genome assembly Aet v5.0 features greater sequence contiguity and improved annotation.</title>
        <authorList>
            <person name="Wang L."/>
            <person name="Zhu T."/>
            <person name="Rodriguez J.C."/>
            <person name="Deal K.R."/>
            <person name="Dubcovsky J."/>
            <person name="McGuire P.E."/>
            <person name="Lux T."/>
            <person name="Spannagl M."/>
            <person name="Mayer K.F.X."/>
            <person name="Baldrich P."/>
            <person name="Meyers B.C."/>
            <person name="Huo N."/>
            <person name="Gu Y.Q."/>
            <person name="Zhou H."/>
            <person name="Devos K.M."/>
            <person name="Bennetzen J.L."/>
            <person name="Unver T."/>
            <person name="Budak H."/>
            <person name="Gulick P.J."/>
            <person name="Galiba G."/>
            <person name="Kalapos B."/>
            <person name="Nelson D.R."/>
            <person name="Li P."/>
            <person name="You F.M."/>
            <person name="Luo M.C."/>
            <person name="Dvorak J."/>
        </authorList>
    </citation>
    <scope>NUCLEOTIDE SEQUENCE [LARGE SCALE GENOMIC DNA]</scope>
    <source>
        <strain evidence="8">cv. AL8/78</strain>
    </source>
</reference>
<evidence type="ECO:0000256" key="4">
    <source>
        <dbReference type="ARBA" id="ARBA00022982"/>
    </source>
</evidence>
<organism evidence="8 9">
    <name type="scientific">Aegilops tauschii subsp. strangulata</name>
    <name type="common">Goatgrass</name>
    <dbReference type="NCBI Taxonomy" id="200361"/>
    <lineage>
        <taxon>Eukaryota</taxon>
        <taxon>Viridiplantae</taxon>
        <taxon>Streptophyta</taxon>
        <taxon>Embryophyta</taxon>
        <taxon>Tracheophyta</taxon>
        <taxon>Spermatophyta</taxon>
        <taxon>Magnoliopsida</taxon>
        <taxon>Liliopsida</taxon>
        <taxon>Poales</taxon>
        <taxon>Poaceae</taxon>
        <taxon>BOP clade</taxon>
        <taxon>Pooideae</taxon>
        <taxon>Triticodae</taxon>
        <taxon>Triticeae</taxon>
        <taxon>Triticinae</taxon>
        <taxon>Aegilops</taxon>
    </lineage>
</organism>
<feature type="domain" description="Cytochrome b/b6 C-terminal region profile" evidence="7">
    <location>
        <begin position="1"/>
        <end position="85"/>
    </location>
</feature>
<dbReference type="EnsemblPlants" id="AET6Gv20446400.2">
    <property type="protein sequence ID" value="AET6Gv20446400.2"/>
    <property type="gene ID" value="AET6Gv20446400"/>
</dbReference>
<reference evidence="9" key="2">
    <citation type="journal article" date="2017" name="Nat. Plants">
        <title>The Aegilops tauschii genome reveals multiple impacts of transposons.</title>
        <authorList>
            <person name="Zhao G."/>
            <person name="Zou C."/>
            <person name="Li K."/>
            <person name="Wang K."/>
            <person name="Li T."/>
            <person name="Gao L."/>
            <person name="Zhang X."/>
            <person name="Wang H."/>
            <person name="Yang Z."/>
            <person name="Liu X."/>
            <person name="Jiang W."/>
            <person name="Mao L."/>
            <person name="Kong X."/>
            <person name="Jiao Y."/>
            <person name="Jia J."/>
        </authorList>
    </citation>
    <scope>NUCLEOTIDE SEQUENCE [LARGE SCALE GENOMIC DNA]</scope>
    <source>
        <strain evidence="9">cv. AL8/78</strain>
    </source>
</reference>
<dbReference type="GO" id="GO:0009055">
    <property type="term" value="F:electron transfer activity"/>
    <property type="evidence" value="ECO:0007669"/>
    <property type="project" value="InterPro"/>
</dbReference>
<evidence type="ECO:0000256" key="2">
    <source>
        <dbReference type="ARBA" id="ARBA00022448"/>
    </source>
</evidence>
<keyword evidence="6" id="KW-0472">Membrane</keyword>
<reference evidence="8" key="3">
    <citation type="journal article" date="2017" name="Nature">
        <title>Genome sequence of the progenitor of the wheat D genome Aegilops tauschii.</title>
        <authorList>
            <person name="Luo M.C."/>
            <person name="Gu Y.Q."/>
            <person name="Puiu D."/>
            <person name="Wang H."/>
            <person name="Twardziok S.O."/>
            <person name="Deal K.R."/>
            <person name="Huo N."/>
            <person name="Zhu T."/>
            <person name="Wang L."/>
            <person name="Wang Y."/>
            <person name="McGuire P.E."/>
            <person name="Liu S."/>
            <person name="Long H."/>
            <person name="Ramasamy R.K."/>
            <person name="Rodriguez J.C."/>
            <person name="Van S.L."/>
            <person name="Yuan L."/>
            <person name="Wang Z."/>
            <person name="Xia Z."/>
            <person name="Xiao L."/>
            <person name="Anderson O.D."/>
            <person name="Ouyang S."/>
            <person name="Liang Y."/>
            <person name="Zimin A.V."/>
            <person name="Pertea G."/>
            <person name="Qi P."/>
            <person name="Bennetzen J.L."/>
            <person name="Dai X."/>
            <person name="Dawson M.W."/>
            <person name="Muller H.G."/>
            <person name="Kugler K."/>
            <person name="Rivarola-Duarte L."/>
            <person name="Spannagl M."/>
            <person name="Mayer K.F.X."/>
            <person name="Lu F.H."/>
            <person name="Bevan M.W."/>
            <person name="Leroy P."/>
            <person name="Li P."/>
            <person name="You F.M."/>
            <person name="Sun Q."/>
            <person name="Liu Z."/>
            <person name="Lyons E."/>
            <person name="Wicker T."/>
            <person name="Salzberg S.L."/>
            <person name="Devos K.M."/>
            <person name="Dvorak J."/>
        </authorList>
    </citation>
    <scope>NUCLEOTIDE SEQUENCE [LARGE SCALE GENOMIC DNA]</scope>
    <source>
        <strain evidence="8">cv. AL8/78</strain>
    </source>
</reference>
<name>A0A453NPK0_AEGTS</name>
<evidence type="ECO:0000256" key="3">
    <source>
        <dbReference type="ARBA" id="ARBA00022692"/>
    </source>
</evidence>
<dbReference type="InterPro" id="IPR036150">
    <property type="entry name" value="Cyt_b/b6_C_sf"/>
</dbReference>
<accession>A0A453NPK0</accession>
<reference evidence="8" key="4">
    <citation type="submission" date="2019-03" db="UniProtKB">
        <authorList>
            <consortium name="EnsemblPlants"/>
        </authorList>
    </citation>
    <scope>IDENTIFICATION</scope>
</reference>
<sequence length="85" mass="9595">MIGEPADPFATPLEILPEWYFFPVFQILRTVPNKCYRRAHAKGLVKICQIPPNTQIKPNHTCPPIISSKSSTLTIHPCSSYSLFP</sequence>
<dbReference type="Gramene" id="AET6Gv20446400.2">
    <property type="protein sequence ID" value="AET6Gv20446400.2"/>
    <property type="gene ID" value="AET6Gv20446400"/>
</dbReference>
<evidence type="ECO:0000313" key="9">
    <source>
        <dbReference type="Proteomes" id="UP000015105"/>
    </source>
</evidence>
<proteinExistence type="predicted"/>
<dbReference type="Pfam" id="PF00032">
    <property type="entry name" value="Cytochrom_B_C"/>
    <property type="match status" value="1"/>
</dbReference>
<comment type="subcellular location">
    <subcellularLocation>
        <location evidence="1">Membrane</location>
        <topology evidence="1">Multi-pass membrane protein</topology>
    </subcellularLocation>
</comment>
<evidence type="ECO:0000313" key="8">
    <source>
        <dbReference type="EnsemblPlants" id="AET6Gv20446400.2"/>
    </source>
</evidence>
<keyword evidence="2" id="KW-0813">Transport</keyword>
<dbReference type="GO" id="GO:0016020">
    <property type="term" value="C:membrane"/>
    <property type="evidence" value="ECO:0007669"/>
    <property type="project" value="UniProtKB-SubCell"/>
</dbReference>
<dbReference type="PROSITE" id="PS51003">
    <property type="entry name" value="CYTB_CTER"/>
    <property type="match status" value="1"/>
</dbReference>
<dbReference type="SUPFAM" id="SSF81648">
    <property type="entry name" value="a domain/subunit of cytochrome bc1 complex (Ubiquinol-cytochrome c reductase)"/>
    <property type="match status" value="1"/>
</dbReference>
<dbReference type="AlphaFoldDB" id="A0A453NPK0"/>
<evidence type="ECO:0000256" key="6">
    <source>
        <dbReference type="ARBA" id="ARBA00023136"/>
    </source>
</evidence>